<evidence type="ECO:0000313" key="1">
    <source>
        <dbReference type="Proteomes" id="UP000095283"/>
    </source>
</evidence>
<reference evidence="2" key="1">
    <citation type="submission" date="2016-11" db="UniProtKB">
        <authorList>
            <consortium name="WormBaseParasite"/>
        </authorList>
    </citation>
    <scope>IDENTIFICATION</scope>
</reference>
<dbReference type="Proteomes" id="UP000095283">
    <property type="component" value="Unplaced"/>
</dbReference>
<name>A0A1I7XS92_HETBA</name>
<sequence>MAISKFEMMTIGKQQIDSRQELHLPSYANEVNWVPYPHQCIPPKRDGISFADESAAKAVVEATKYVIY</sequence>
<evidence type="ECO:0000313" key="2">
    <source>
        <dbReference type="WBParaSite" id="Hba_20197"/>
    </source>
</evidence>
<accession>A0A1I7XS92</accession>
<keyword evidence="1" id="KW-1185">Reference proteome</keyword>
<proteinExistence type="predicted"/>
<dbReference type="AlphaFoldDB" id="A0A1I7XS92"/>
<dbReference type="WBParaSite" id="Hba_20197">
    <property type="protein sequence ID" value="Hba_20197"/>
    <property type="gene ID" value="Hba_20197"/>
</dbReference>
<organism evidence="1 2">
    <name type="scientific">Heterorhabditis bacteriophora</name>
    <name type="common">Entomopathogenic nematode worm</name>
    <dbReference type="NCBI Taxonomy" id="37862"/>
    <lineage>
        <taxon>Eukaryota</taxon>
        <taxon>Metazoa</taxon>
        <taxon>Ecdysozoa</taxon>
        <taxon>Nematoda</taxon>
        <taxon>Chromadorea</taxon>
        <taxon>Rhabditida</taxon>
        <taxon>Rhabditina</taxon>
        <taxon>Rhabditomorpha</taxon>
        <taxon>Strongyloidea</taxon>
        <taxon>Heterorhabditidae</taxon>
        <taxon>Heterorhabditis</taxon>
    </lineage>
</organism>
<protein>
    <submittedName>
        <fullName evidence="2">ELM2 domain-containing protein</fullName>
    </submittedName>
</protein>